<evidence type="ECO:0000313" key="6">
    <source>
        <dbReference type="EMBL" id="MDH2006423.1"/>
    </source>
</evidence>
<dbReference type="SUPFAM" id="SSF56349">
    <property type="entry name" value="DNA breaking-rejoining enzymes"/>
    <property type="match status" value="1"/>
</dbReference>
<dbReference type="Gene3D" id="1.10.150.130">
    <property type="match status" value="1"/>
</dbReference>
<organism evidence="6 7">
    <name type="scientific">Comamonas aquatica</name>
    <dbReference type="NCBI Taxonomy" id="225991"/>
    <lineage>
        <taxon>Bacteria</taxon>
        <taxon>Pseudomonadati</taxon>
        <taxon>Pseudomonadota</taxon>
        <taxon>Betaproteobacteria</taxon>
        <taxon>Burkholderiales</taxon>
        <taxon>Comamonadaceae</taxon>
        <taxon>Comamonas</taxon>
    </lineage>
</organism>
<accession>A0AA42W4P8</accession>
<dbReference type="InterPro" id="IPR053876">
    <property type="entry name" value="Phage_int_M"/>
</dbReference>
<proteinExistence type="inferred from homology"/>
<dbReference type="GO" id="GO:0003677">
    <property type="term" value="F:DNA binding"/>
    <property type="evidence" value="ECO:0007669"/>
    <property type="project" value="UniProtKB-KW"/>
</dbReference>
<dbReference type="CDD" id="cd00801">
    <property type="entry name" value="INT_P4_C"/>
    <property type="match status" value="1"/>
</dbReference>
<dbReference type="PROSITE" id="PS51898">
    <property type="entry name" value="TYR_RECOMBINASE"/>
    <property type="match status" value="1"/>
</dbReference>
<dbReference type="InterPro" id="IPR002104">
    <property type="entry name" value="Integrase_catalytic"/>
</dbReference>
<dbReference type="Proteomes" id="UP001161294">
    <property type="component" value="Unassembled WGS sequence"/>
</dbReference>
<dbReference type="InterPro" id="IPR050808">
    <property type="entry name" value="Phage_Integrase"/>
</dbReference>
<keyword evidence="2" id="KW-0229">DNA integration</keyword>
<evidence type="ECO:0000313" key="7">
    <source>
        <dbReference type="Proteomes" id="UP001161294"/>
    </source>
</evidence>
<dbReference type="PANTHER" id="PTHR30629">
    <property type="entry name" value="PROPHAGE INTEGRASE"/>
    <property type="match status" value="1"/>
</dbReference>
<evidence type="ECO:0000256" key="2">
    <source>
        <dbReference type="ARBA" id="ARBA00022908"/>
    </source>
</evidence>
<dbReference type="AlphaFoldDB" id="A0AA42W4P8"/>
<name>A0AA42W4P8_9BURK</name>
<dbReference type="InterPro" id="IPR038488">
    <property type="entry name" value="Integrase_DNA-bd_sf"/>
</dbReference>
<evidence type="ECO:0000256" key="4">
    <source>
        <dbReference type="ARBA" id="ARBA00023172"/>
    </source>
</evidence>
<evidence type="ECO:0000256" key="1">
    <source>
        <dbReference type="ARBA" id="ARBA00008857"/>
    </source>
</evidence>
<dbReference type="InterPro" id="IPR010998">
    <property type="entry name" value="Integrase_recombinase_N"/>
</dbReference>
<dbReference type="Pfam" id="PF00589">
    <property type="entry name" value="Phage_integrase"/>
    <property type="match status" value="1"/>
</dbReference>
<protein>
    <submittedName>
        <fullName evidence="6">Tyrosine-type recombinase/integrase</fullName>
    </submittedName>
</protein>
<dbReference type="EMBL" id="JAOCJW010000025">
    <property type="protein sequence ID" value="MDH2006423.1"/>
    <property type="molecule type" value="Genomic_DNA"/>
</dbReference>
<dbReference type="Gene3D" id="3.30.160.390">
    <property type="entry name" value="Integrase, DNA-binding domain"/>
    <property type="match status" value="1"/>
</dbReference>
<reference evidence="6" key="1">
    <citation type="submission" date="2022-09" db="EMBL/GenBank/DDBJ databases">
        <title>Intensive care unit water sources are persistently colonized with multi-drug resistant bacteria and are the site of extensive horizontal gene transfer of antibiotic resistance genes.</title>
        <authorList>
            <person name="Diorio-Toth L."/>
        </authorList>
    </citation>
    <scope>NUCLEOTIDE SEQUENCE</scope>
    <source>
        <strain evidence="6">GD03686</strain>
    </source>
</reference>
<dbReference type="PANTHER" id="PTHR30629:SF2">
    <property type="entry name" value="PROPHAGE INTEGRASE INTS-RELATED"/>
    <property type="match status" value="1"/>
</dbReference>
<keyword evidence="3" id="KW-0238">DNA-binding</keyword>
<dbReference type="GO" id="GO:0006310">
    <property type="term" value="P:DNA recombination"/>
    <property type="evidence" value="ECO:0007669"/>
    <property type="project" value="UniProtKB-KW"/>
</dbReference>
<evidence type="ECO:0000259" key="5">
    <source>
        <dbReference type="PROSITE" id="PS51898"/>
    </source>
</evidence>
<sequence length="443" mass="49720">MLTDTELRKLRPKDKAFKIADRDGMYVSVSPAGTKSFRYDYRLNGRRETLTIGRYDESLGSKSSRESSELEFGLSVSLAEARALLAIARRSVEAGESPSRSKVEKRQEAADALTFSSWAERYFADKADPNNSARLADSTIAMRRSVYKRYLEGPFGKLKLDEIKPAQLMKHCESIREKGASAPAVQVREIVLLVYRFAAAKDKSFSAPNPAESIRPSDIATFKARDRALSPNEIRKFLDALDATATAATLRLALRFVMLTMVRKGEFINATWDEIDFDNATWTIPKERMKTGKAHVVYLSNQAQDILITFKTCFSTSSHLHPGRYDMNTTISNATLNRVIEVAVKSINASGDNFENFTVHDLRRTASSLLNEAGFNRDWIEKCLAHEEGSIRGVYNKAEYGEQRRVMLQAWADMIDAWSRGENVREIVRAAKVAAADVDMNIG</sequence>
<gene>
    <name evidence="6" type="ORF">N5J23_12855</name>
</gene>
<dbReference type="Gene3D" id="1.10.443.10">
    <property type="entry name" value="Intergrase catalytic core"/>
    <property type="match status" value="1"/>
</dbReference>
<dbReference type="GO" id="GO:0015074">
    <property type="term" value="P:DNA integration"/>
    <property type="evidence" value="ECO:0007669"/>
    <property type="project" value="UniProtKB-KW"/>
</dbReference>
<dbReference type="InterPro" id="IPR011010">
    <property type="entry name" value="DNA_brk_join_enz"/>
</dbReference>
<comment type="caution">
    <text evidence="6">The sequence shown here is derived from an EMBL/GenBank/DDBJ whole genome shotgun (WGS) entry which is preliminary data.</text>
</comment>
<evidence type="ECO:0000256" key="3">
    <source>
        <dbReference type="ARBA" id="ARBA00023125"/>
    </source>
</evidence>
<dbReference type="InterPro" id="IPR025166">
    <property type="entry name" value="Integrase_DNA_bind_dom"/>
</dbReference>
<dbReference type="Pfam" id="PF13356">
    <property type="entry name" value="Arm-DNA-bind_3"/>
    <property type="match status" value="1"/>
</dbReference>
<dbReference type="RefSeq" id="WP_274754322.1">
    <property type="nucleotide sequence ID" value="NZ_JAOCIA010000025.1"/>
</dbReference>
<feature type="domain" description="Tyr recombinase" evidence="5">
    <location>
        <begin position="224"/>
        <end position="408"/>
    </location>
</feature>
<dbReference type="InterPro" id="IPR013762">
    <property type="entry name" value="Integrase-like_cat_sf"/>
</dbReference>
<dbReference type="Pfam" id="PF22022">
    <property type="entry name" value="Phage_int_M"/>
    <property type="match status" value="1"/>
</dbReference>
<keyword evidence="4" id="KW-0233">DNA recombination</keyword>
<comment type="similarity">
    <text evidence="1">Belongs to the 'phage' integrase family.</text>
</comment>